<dbReference type="RefSeq" id="WP_076349852.1">
    <property type="nucleotide sequence ID" value="NZ_CP019082.1"/>
</dbReference>
<dbReference type="STRING" id="1387353.BSF38_05089"/>
<keyword evidence="2" id="KW-1185">Reference proteome</keyword>
<dbReference type="Proteomes" id="UP000186309">
    <property type="component" value="Chromosome"/>
</dbReference>
<organism evidence="1 2">
    <name type="scientific">Paludisphaera borealis</name>
    <dbReference type="NCBI Taxonomy" id="1387353"/>
    <lineage>
        <taxon>Bacteria</taxon>
        <taxon>Pseudomonadati</taxon>
        <taxon>Planctomycetota</taxon>
        <taxon>Planctomycetia</taxon>
        <taxon>Isosphaerales</taxon>
        <taxon>Isosphaeraceae</taxon>
        <taxon>Paludisphaera</taxon>
    </lineage>
</organism>
<evidence type="ECO:0000313" key="1">
    <source>
        <dbReference type="EMBL" id="APW63517.1"/>
    </source>
</evidence>
<evidence type="ECO:0000313" key="2">
    <source>
        <dbReference type="Proteomes" id="UP000186309"/>
    </source>
</evidence>
<name>A0A1U7CX44_9BACT</name>
<sequence length="132" mass="14215">MITSLLIATVLIAQAPSHSGIVAPRDRQKAIAEAIKANRKANPVDPRTLKVDPVKVDLANKNRAERERKAANAGRAWKADAIAFDQAVAHAARIRADASRTAGMSVGQYRDLARKEQGLPPIPTIRIIPAGR</sequence>
<reference evidence="2" key="1">
    <citation type="submission" date="2016-12" db="EMBL/GenBank/DDBJ databases">
        <title>Comparative genomics of four Isosphaeraceae planctomycetes: a common pool of plasmids and glycoside hydrolase genes.</title>
        <authorList>
            <person name="Ivanova A."/>
        </authorList>
    </citation>
    <scope>NUCLEOTIDE SEQUENCE [LARGE SCALE GENOMIC DNA]</scope>
    <source>
        <strain evidence="2">PX4</strain>
    </source>
</reference>
<protein>
    <submittedName>
        <fullName evidence="1">Uncharacterized protein</fullName>
    </submittedName>
</protein>
<gene>
    <name evidence="1" type="ORF">BSF38_05089</name>
</gene>
<proteinExistence type="predicted"/>
<dbReference type="EMBL" id="CP019082">
    <property type="protein sequence ID" value="APW63517.1"/>
    <property type="molecule type" value="Genomic_DNA"/>
</dbReference>
<dbReference type="AlphaFoldDB" id="A0A1U7CX44"/>
<accession>A0A1U7CX44</accession>
<dbReference type="KEGG" id="pbor:BSF38_05089"/>